<dbReference type="PROSITE" id="PS01079">
    <property type="entry name" value="MOCF_BIOSYNTHESIS_2"/>
    <property type="match status" value="1"/>
</dbReference>
<dbReference type="InterPro" id="IPR036425">
    <property type="entry name" value="MoaB/Mog-like_dom_sf"/>
</dbReference>
<comment type="pathway">
    <text evidence="3 11">Cofactor biosynthesis; molybdopterin biosynthesis.</text>
</comment>
<dbReference type="EMBL" id="CP157484">
    <property type="protein sequence ID" value="XBO38850.1"/>
    <property type="molecule type" value="Genomic_DNA"/>
</dbReference>
<evidence type="ECO:0000313" key="13">
    <source>
        <dbReference type="EMBL" id="XBO38850.1"/>
    </source>
</evidence>
<evidence type="ECO:0000256" key="1">
    <source>
        <dbReference type="ARBA" id="ARBA00001946"/>
    </source>
</evidence>
<dbReference type="SUPFAM" id="SSF53218">
    <property type="entry name" value="Molybdenum cofactor biosynthesis proteins"/>
    <property type="match status" value="1"/>
</dbReference>
<proteinExistence type="inferred from homology"/>
<dbReference type="GO" id="GO:0005829">
    <property type="term" value="C:cytosol"/>
    <property type="evidence" value="ECO:0007669"/>
    <property type="project" value="TreeGrafter"/>
</dbReference>
<keyword evidence="5 11" id="KW-0500">Molybdenum</keyword>
<dbReference type="InterPro" id="IPR036688">
    <property type="entry name" value="MoeA_C_domain_IV_sf"/>
</dbReference>
<evidence type="ECO:0000256" key="10">
    <source>
        <dbReference type="ARBA" id="ARBA00047317"/>
    </source>
</evidence>
<dbReference type="Gene3D" id="2.40.340.10">
    <property type="entry name" value="MoeA, C-terminal, domain IV"/>
    <property type="match status" value="1"/>
</dbReference>
<evidence type="ECO:0000256" key="7">
    <source>
        <dbReference type="ARBA" id="ARBA00022723"/>
    </source>
</evidence>
<accession>A0AAU7JEW8</accession>
<evidence type="ECO:0000256" key="8">
    <source>
        <dbReference type="ARBA" id="ARBA00022842"/>
    </source>
</evidence>
<dbReference type="Gene3D" id="3.90.105.10">
    <property type="entry name" value="Molybdopterin biosynthesis moea protein, domain 2"/>
    <property type="match status" value="1"/>
</dbReference>
<evidence type="ECO:0000256" key="9">
    <source>
        <dbReference type="ARBA" id="ARBA00023150"/>
    </source>
</evidence>
<dbReference type="SUPFAM" id="SSF63882">
    <property type="entry name" value="MoeA N-terminal region -like"/>
    <property type="match status" value="1"/>
</dbReference>
<dbReference type="PANTHER" id="PTHR10192:SF5">
    <property type="entry name" value="GEPHYRIN"/>
    <property type="match status" value="1"/>
</dbReference>
<keyword evidence="8 11" id="KW-0460">Magnesium</keyword>
<dbReference type="Gene3D" id="2.170.190.11">
    <property type="entry name" value="Molybdopterin biosynthesis moea protein, domain 3"/>
    <property type="match status" value="1"/>
</dbReference>
<dbReference type="Gene3D" id="3.40.980.10">
    <property type="entry name" value="MoaB/Mog-like domain"/>
    <property type="match status" value="1"/>
</dbReference>
<dbReference type="InterPro" id="IPR036135">
    <property type="entry name" value="MoeA_linker/N_sf"/>
</dbReference>
<protein>
    <recommendedName>
        <fullName evidence="11">Molybdopterin molybdenumtransferase</fullName>
        <ecNumber evidence="11">2.10.1.1</ecNumber>
    </recommendedName>
</protein>
<evidence type="ECO:0000256" key="11">
    <source>
        <dbReference type="RuleBase" id="RU365090"/>
    </source>
</evidence>
<gene>
    <name evidence="13" type="primary">glp</name>
    <name evidence="13" type="ORF">ABEG18_24685</name>
</gene>
<dbReference type="EC" id="2.10.1.1" evidence="11"/>
<reference evidence="13" key="1">
    <citation type="submission" date="2024-05" db="EMBL/GenBank/DDBJ databases">
        <authorList>
            <person name="Kim S."/>
            <person name="Heo J."/>
            <person name="Choi H."/>
            <person name="Choi Y."/>
            <person name="Kwon S.-W."/>
            <person name="Kim Y."/>
        </authorList>
    </citation>
    <scope>NUCLEOTIDE SEQUENCE</scope>
    <source>
        <strain evidence="13">KACC 23698</strain>
    </source>
</reference>
<feature type="domain" description="MoaB/Mog" evidence="12">
    <location>
        <begin position="191"/>
        <end position="328"/>
    </location>
</feature>
<evidence type="ECO:0000259" key="12">
    <source>
        <dbReference type="SMART" id="SM00852"/>
    </source>
</evidence>
<dbReference type="InterPro" id="IPR005110">
    <property type="entry name" value="MoeA_linker/N"/>
</dbReference>
<evidence type="ECO:0000256" key="3">
    <source>
        <dbReference type="ARBA" id="ARBA00005046"/>
    </source>
</evidence>
<dbReference type="CDD" id="cd00887">
    <property type="entry name" value="MoeA"/>
    <property type="match status" value="1"/>
</dbReference>
<dbReference type="FunFam" id="3.40.980.10:FF:000004">
    <property type="entry name" value="Molybdopterin molybdenumtransferase"/>
    <property type="match status" value="1"/>
</dbReference>
<dbReference type="SUPFAM" id="SSF63867">
    <property type="entry name" value="MoeA C-terminal domain-like"/>
    <property type="match status" value="1"/>
</dbReference>
<organism evidence="13">
    <name type="scientific">Alsobacter sp. KACC 23698</name>
    <dbReference type="NCBI Taxonomy" id="3149229"/>
    <lineage>
        <taxon>Bacteria</taxon>
        <taxon>Pseudomonadati</taxon>
        <taxon>Pseudomonadota</taxon>
        <taxon>Alphaproteobacteria</taxon>
        <taxon>Hyphomicrobiales</taxon>
        <taxon>Alsobacteraceae</taxon>
        <taxon>Alsobacter</taxon>
    </lineage>
</organism>
<sequence>MAQLSDDAFAFGGELMPVDDALALMAQRVRPVAGVERVALSRADGRILAQDLVAAIPLPPFDNSAVDGYAAATADLDPAGPTRLPVRGRVAAGHAAQDVVSGSAMRVFTGAPVPPGADIVFMQEDVTLQDDGAVSLPAGLRAGANLRRAGEDVAAGSVALPAGRRLRPQDLALAAAVGAAELPVRSALRVGVFSTGDELREPGEPLGPAQIYDSNRTLLGGLLGRLGVTVVDLGRLPDDRASLERSLRDAAAGHDLLVTSGGVSTGEEDHVRAAIAATGSLVFWRLAIKPGRPVALGVIAGTPLVGLPGNPVAVFVTGAHVLRPLVAQLRGETYAPPAGFPVRSGFDYRKKSGRREYVRVSLQAEPGGHVAVKHPQDGAGVLSSLTETAGLVELPEDALSVAPGDAVRFIPFGLLW</sequence>
<keyword evidence="9 11" id="KW-0501">Molybdenum cofactor biosynthesis</keyword>
<dbReference type="Pfam" id="PF03454">
    <property type="entry name" value="MoeA_C"/>
    <property type="match status" value="1"/>
</dbReference>
<comment type="similarity">
    <text evidence="4 11">Belongs to the MoeA family.</text>
</comment>
<dbReference type="PANTHER" id="PTHR10192">
    <property type="entry name" value="MOLYBDOPTERIN BIOSYNTHESIS PROTEIN"/>
    <property type="match status" value="1"/>
</dbReference>
<dbReference type="Pfam" id="PF00994">
    <property type="entry name" value="MoCF_biosynth"/>
    <property type="match status" value="1"/>
</dbReference>
<dbReference type="InterPro" id="IPR005111">
    <property type="entry name" value="MoeA_C_domain_IV"/>
</dbReference>
<dbReference type="SMART" id="SM00852">
    <property type="entry name" value="MoCF_biosynth"/>
    <property type="match status" value="1"/>
</dbReference>
<dbReference type="GO" id="GO:0061599">
    <property type="term" value="F:molybdopterin molybdotransferase activity"/>
    <property type="evidence" value="ECO:0007669"/>
    <property type="project" value="UniProtKB-UniRule"/>
</dbReference>
<evidence type="ECO:0000256" key="4">
    <source>
        <dbReference type="ARBA" id="ARBA00010763"/>
    </source>
</evidence>
<dbReference type="NCBIfam" id="NF045515">
    <property type="entry name" value="Glp_gephyrin"/>
    <property type="match status" value="1"/>
</dbReference>
<dbReference type="Pfam" id="PF03453">
    <property type="entry name" value="MoeA_N"/>
    <property type="match status" value="1"/>
</dbReference>
<comment type="catalytic activity">
    <reaction evidence="10">
        <text>adenylyl-molybdopterin + molybdate = Mo-molybdopterin + AMP + H(+)</text>
        <dbReference type="Rhea" id="RHEA:35047"/>
        <dbReference type="ChEBI" id="CHEBI:15378"/>
        <dbReference type="ChEBI" id="CHEBI:36264"/>
        <dbReference type="ChEBI" id="CHEBI:62727"/>
        <dbReference type="ChEBI" id="CHEBI:71302"/>
        <dbReference type="ChEBI" id="CHEBI:456215"/>
        <dbReference type="EC" id="2.10.1.1"/>
    </reaction>
</comment>
<keyword evidence="7 11" id="KW-0479">Metal-binding</keyword>
<dbReference type="GO" id="GO:0006777">
    <property type="term" value="P:Mo-molybdopterin cofactor biosynthetic process"/>
    <property type="evidence" value="ECO:0007669"/>
    <property type="project" value="UniProtKB-UniRule"/>
</dbReference>
<keyword evidence="6 11" id="KW-0808">Transferase</keyword>
<evidence type="ECO:0000256" key="6">
    <source>
        <dbReference type="ARBA" id="ARBA00022679"/>
    </source>
</evidence>
<dbReference type="InterPro" id="IPR001453">
    <property type="entry name" value="MoaB/Mog_dom"/>
</dbReference>
<evidence type="ECO:0000256" key="2">
    <source>
        <dbReference type="ARBA" id="ARBA00002901"/>
    </source>
</evidence>
<evidence type="ECO:0000256" key="5">
    <source>
        <dbReference type="ARBA" id="ARBA00022505"/>
    </source>
</evidence>
<comment type="function">
    <text evidence="2 11">Catalyzes the insertion of molybdate into adenylated molybdopterin with the concomitant release of AMP.</text>
</comment>
<comment type="cofactor">
    <cofactor evidence="1 11">
        <name>Mg(2+)</name>
        <dbReference type="ChEBI" id="CHEBI:18420"/>
    </cofactor>
</comment>
<dbReference type="InterPro" id="IPR008284">
    <property type="entry name" value="MoCF_biosynth_CS"/>
</dbReference>
<name>A0AAU7JEW8_9HYPH</name>
<dbReference type="GO" id="GO:0046872">
    <property type="term" value="F:metal ion binding"/>
    <property type="evidence" value="ECO:0007669"/>
    <property type="project" value="UniProtKB-UniRule"/>
</dbReference>
<dbReference type="AlphaFoldDB" id="A0AAU7JEW8"/>
<dbReference type="RefSeq" id="WP_406855691.1">
    <property type="nucleotide sequence ID" value="NZ_CP157484.1"/>
</dbReference>
<dbReference type="NCBIfam" id="TIGR00177">
    <property type="entry name" value="molyb_syn"/>
    <property type="match status" value="1"/>
</dbReference>
<dbReference type="InterPro" id="IPR038987">
    <property type="entry name" value="MoeA-like"/>
</dbReference>